<dbReference type="InterPro" id="IPR017927">
    <property type="entry name" value="FAD-bd_FR_type"/>
</dbReference>
<dbReference type="InterPro" id="IPR017938">
    <property type="entry name" value="Riboflavin_synthase-like_b-brl"/>
</dbReference>
<proteinExistence type="inferred from homology"/>
<sequence>MKMMSQNRTLRPAVVKAVHDVTPHMRRVTLVGDDIKRLPVEHPAQWMKVFLPAPPGRKPEGRAYTIRRYEATAGLMEMDFVLHGDNGPASAWAEKAKVGDVLQLAGPRAGYRVDPAASRHLMVGDATSLPAIAAILEALPLGVTADAFIEVNGKDEEQKLETAASLNVTWLHSGSEPPGTTGQLELAVQGAVLDLSDCQVWVAGESFMVRAVRTYLTVDRLLPSGRLHAAGYWKMGDADHRDRG</sequence>
<evidence type="ECO:0000256" key="1">
    <source>
        <dbReference type="ARBA" id="ARBA00035644"/>
    </source>
</evidence>
<reference evidence="3 4" key="1">
    <citation type="submission" date="2018-05" db="EMBL/GenBank/DDBJ databases">
        <title>Komagataeibacter cocois sp. nov., for a novel cellulose- producing strain isolated from coconut milk.</title>
        <authorList>
            <person name="Liu L."/>
            <person name="Wang Y."/>
            <person name="Liu S."/>
            <person name="Bi J."/>
            <person name="Chen H."/>
            <person name="Deng J."/>
            <person name="Zhang C."/>
            <person name="Hu Q."/>
            <person name="Li C."/>
        </authorList>
    </citation>
    <scope>NUCLEOTIDE SEQUENCE [LARGE SCALE GENOMIC DNA]</scope>
    <source>
        <strain evidence="3 4">WE7</strain>
    </source>
</reference>
<dbReference type="InterPro" id="IPR039261">
    <property type="entry name" value="FNR_nucleotide-bd"/>
</dbReference>
<dbReference type="OrthoDB" id="9814826at2"/>
<evidence type="ECO:0000313" key="3">
    <source>
        <dbReference type="EMBL" id="RBM05211.1"/>
    </source>
</evidence>
<dbReference type="Pfam" id="PF04954">
    <property type="entry name" value="SIP"/>
    <property type="match status" value="1"/>
</dbReference>
<dbReference type="PROSITE" id="PS51384">
    <property type="entry name" value="FAD_FR"/>
    <property type="match status" value="1"/>
</dbReference>
<accession>A0A365YR27</accession>
<keyword evidence="4" id="KW-1185">Reference proteome</keyword>
<dbReference type="EMBL" id="QEXL01000022">
    <property type="protein sequence ID" value="RBM05211.1"/>
    <property type="molecule type" value="Genomic_DNA"/>
</dbReference>
<dbReference type="AlphaFoldDB" id="A0A365YR27"/>
<dbReference type="InterPro" id="IPR007037">
    <property type="entry name" value="SIP_rossman_dom"/>
</dbReference>
<protein>
    <submittedName>
        <fullName evidence="3">Siderophore-interacting protein</fullName>
    </submittedName>
</protein>
<dbReference type="GO" id="GO:0016491">
    <property type="term" value="F:oxidoreductase activity"/>
    <property type="evidence" value="ECO:0007669"/>
    <property type="project" value="InterPro"/>
</dbReference>
<dbReference type="Pfam" id="PF08021">
    <property type="entry name" value="FAD_binding_9"/>
    <property type="match status" value="1"/>
</dbReference>
<feature type="domain" description="FAD-binding FR-type" evidence="2">
    <location>
        <begin position="8"/>
        <end position="114"/>
    </location>
</feature>
<evidence type="ECO:0000313" key="4">
    <source>
        <dbReference type="Proteomes" id="UP000252680"/>
    </source>
</evidence>
<dbReference type="Proteomes" id="UP000252680">
    <property type="component" value="Unassembled WGS sequence"/>
</dbReference>
<gene>
    <name evidence="3" type="ORF">NJLHNGOC_14035</name>
</gene>
<dbReference type="CDD" id="cd06193">
    <property type="entry name" value="siderophore_interacting"/>
    <property type="match status" value="1"/>
</dbReference>
<dbReference type="SUPFAM" id="SSF52343">
    <property type="entry name" value="Ferredoxin reductase-like, C-terminal NADP-linked domain"/>
    <property type="match status" value="1"/>
</dbReference>
<dbReference type="InterPro" id="IPR013113">
    <property type="entry name" value="SIP_FAD-bd"/>
</dbReference>
<dbReference type="RefSeq" id="WP_113596931.1">
    <property type="nucleotide sequence ID" value="NZ_QEXL01000022.1"/>
</dbReference>
<organism evidence="3 4">
    <name type="scientific">Novacetimonas cocois</name>
    <dbReference type="NCBI Taxonomy" id="1747507"/>
    <lineage>
        <taxon>Bacteria</taxon>
        <taxon>Pseudomonadati</taxon>
        <taxon>Pseudomonadota</taxon>
        <taxon>Alphaproteobacteria</taxon>
        <taxon>Acetobacterales</taxon>
        <taxon>Acetobacteraceae</taxon>
        <taxon>Novacetimonas</taxon>
    </lineage>
</organism>
<comment type="similarity">
    <text evidence="1">Belongs to the SIP oxidoreductase family.</text>
</comment>
<dbReference type="PANTHER" id="PTHR30157:SF0">
    <property type="entry name" value="NADPH-DEPENDENT FERRIC-CHELATE REDUCTASE"/>
    <property type="match status" value="1"/>
</dbReference>
<comment type="caution">
    <text evidence="3">The sequence shown here is derived from an EMBL/GenBank/DDBJ whole genome shotgun (WGS) entry which is preliminary data.</text>
</comment>
<evidence type="ECO:0000259" key="2">
    <source>
        <dbReference type="PROSITE" id="PS51384"/>
    </source>
</evidence>
<dbReference type="SUPFAM" id="SSF63380">
    <property type="entry name" value="Riboflavin synthase domain-like"/>
    <property type="match status" value="1"/>
</dbReference>
<dbReference type="Gene3D" id="3.40.50.80">
    <property type="entry name" value="Nucleotide-binding domain of ferredoxin-NADP reductase (FNR) module"/>
    <property type="match status" value="1"/>
</dbReference>
<dbReference type="Gene3D" id="2.40.30.10">
    <property type="entry name" value="Translation factors"/>
    <property type="match status" value="1"/>
</dbReference>
<dbReference type="PANTHER" id="PTHR30157">
    <property type="entry name" value="FERRIC REDUCTASE, NADPH-DEPENDENT"/>
    <property type="match status" value="1"/>
</dbReference>
<name>A0A365YR27_9PROT</name>
<dbReference type="InterPro" id="IPR039374">
    <property type="entry name" value="SIP_fam"/>
</dbReference>